<dbReference type="EMBL" id="CABFOC020000029">
    <property type="protein sequence ID" value="CAH0047408.1"/>
    <property type="molecule type" value="Genomic_DNA"/>
</dbReference>
<evidence type="ECO:0000313" key="2">
    <source>
        <dbReference type="Proteomes" id="UP000775872"/>
    </source>
</evidence>
<organism evidence="1 2">
    <name type="scientific">Clonostachys solani</name>
    <dbReference type="NCBI Taxonomy" id="160281"/>
    <lineage>
        <taxon>Eukaryota</taxon>
        <taxon>Fungi</taxon>
        <taxon>Dikarya</taxon>
        <taxon>Ascomycota</taxon>
        <taxon>Pezizomycotina</taxon>
        <taxon>Sordariomycetes</taxon>
        <taxon>Hypocreomycetidae</taxon>
        <taxon>Hypocreales</taxon>
        <taxon>Bionectriaceae</taxon>
        <taxon>Clonostachys</taxon>
    </lineage>
</organism>
<proteinExistence type="predicted"/>
<dbReference type="OrthoDB" id="5149284at2759"/>
<sequence>MSWEPVTPNPPFQPPRSTTSIGDLLFELKHAQKIGGRRPTTQGSLLNKRINDFQKIFYTQDGIHGRDLFDLQADEHRSGLMEMAHSFLLQQGSIFWPADARHHNYKPDLVLDRDREDPPSHRYFTRKNLPRSKNIPYRESDIQPTQPLVFKAEPSQDFEVIDTSHLSTQPEAASETNTATHIEVYGHELNNPRSKCDSYPNVDVNHGSTATCRPSVAPGAEASCSRSWTIRWAGNFAMSLSITRDSNPLQY</sequence>
<protein>
    <submittedName>
        <fullName evidence="1">Uncharacterized protein</fullName>
    </submittedName>
</protein>
<dbReference type="Proteomes" id="UP000775872">
    <property type="component" value="Unassembled WGS sequence"/>
</dbReference>
<dbReference type="AlphaFoldDB" id="A0A9P0EG50"/>
<gene>
    <name evidence="1" type="ORF">CSOL1703_00017299</name>
</gene>
<keyword evidence="2" id="KW-1185">Reference proteome</keyword>
<evidence type="ECO:0000313" key="1">
    <source>
        <dbReference type="EMBL" id="CAH0047408.1"/>
    </source>
</evidence>
<name>A0A9P0EG50_9HYPO</name>
<accession>A0A9P0EG50</accession>
<comment type="caution">
    <text evidence="1">The sequence shown here is derived from an EMBL/GenBank/DDBJ whole genome shotgun (WGS) entry which is preliminary data.</text>
</comment>
<reference evidence="1 2" key="2">
    <citation type="submission" date="2021-10" db="EMBL/GenBank/DDBJ databases">
        <authorList>
            <person name="Piombo E."/>
        </authorList>
    </citation>
    <scope>NUCLEOTIDE SEQUENCE [LARGE SCALE GENOMIC DNA]</scope>
</reference>
<reference evidence="2" key="1">
    <citation type="submission" date="2019-06" db="EMBL/GenBank/DDBJ databases">
        <authorList>
            <person name="Broberg M."/>
        </authorList>
    </citation>
    <scope>NUCLEOTIDE SEQUENCE [LARGE SCALE GENOMIC DNA]</scope>
</reference>